<gene>
    <name evidence="3" type="ORF">Pcinc_020879</name>
</gene>
<dbReference type="Proteomes" id="UP001286313">
    <property type="component" value="Unassembled WGS sequence"/>
</dbReference>
<dbReference type="Gene3D" id="3.30.70.100">
    <property type="match status" value="3"/>
</dbReference>
<dbReference type="EMBL" id="JAWQEG010002131">
    <property type="protein sequence ID" value="KAK3874170.1"/>
    <property type="molecule type" value="Genomic_DNA"/>
</dbReference>
<dbReference type="InterPro" id="IPR011008">
    <property type="entry name" value="Dimeric_a/b-barrel"/>
</dbReference>
<dbReference type="FunFam" id="3.30.70.100:FF:000003">
    <property type="entry name" value="Protein NipSnap homolog 2"/>
    <property type="match status" value="1"/>
</dbReference>
<dbReference type="AlphaFoldDB" id="A0AAE1FH17"/>
<dbReference type="PANTHER" id="PTHR21017:SF17">
    <property type="entry name" value="PROTEIN NIPSNAP"/>
    <property type="match status" value="1"/>
</dbReference>
<dbReference type="PANTHER" id="PTHR21017">
    <property type="entry name" value="NIPSNAP-RELATED"/>
    <property type="match status" value="1"/>
</dbReference>
<evidence type="ECO:0000313" key="3">
    <source>
        <dbReference type="EMBL" id="KAK3874170.1"/>
    </source>
</evidence>
<reference evidence="3" key="1">
    <citation type="submission" date="2023-10" db="EMBL/GenBank/DDBJ databases">
        <title>Genome assemblies of two species of porcelain crab, Petrolisthes cinctipes and Petrolisthes manimaculis (Anomura: Porcellanidae).</title>
        <authorList>
            <person name="Angst P."/>
        </authorList>
    </citation>
    <scope>NUCLEOTIDE SEQUENCE</scope>
    <source>
        <strain evidence="3">PB745_01</strain>
        <tissue evidence="3">Gill</tissue>
    </source>
</reference>
<evidence type="ECO:0000259" key="2">
    <source>
        <dbReference type="Pfam" id="PF07978"/>
    </source>
</evidence>
<proteinExistence type="inferred from homology"/>
<sequence length="322" mass="37216">MAARAMLSSKASSSMVLPTFRHLLQTRLLSTTACDSQKDGWFNKLLVRKIEPTKESHSRMLSDKEVIYELQTHNLKPGTTEAYLKNYDEYVKCIGDKFSNEAVHPELQGSWTVIVGDQDQCVHLWKYAGGYSSIDKANNVYRTDSDLSKLILDRNQFLRQRANQFLLPFSFWPLVTPREGENIYEIRSYFLKPGTMIEWGNNWSRAIHFRQANNEAFGGFFSQVGRLYNVHHIWCYGSMADRKENRESAWRKPGWDEVVAYTVPTGFPIVGEKGYDSLDGRKEARENAWRHPGWDEVVAYTVPLIKEMHARILIPNHFSPAQ</sequence>
<comment type="similarity">
    <text evidence="1">Belongs to the NipSnap family.</text>
</comment>
<feature type="domain" description="NIPSNAP" evidence="2">
    <location>
        <begin position="68"/>
        <end position="172"/>
    </location>
</feature>
<dbReference type="InterPro" id="IPR051557">
    <property type="entry name" value="NipSnap_domain"/>
</dbReference>
<dbReference type="Pfam" id="PF07978">
    <property type="entry name" value="NIPSNAP"/>
    <property type="match status" value="3"/>
</dbReference>
<keyword evidence="4" id="KW-1185">Reference proteome</keyword>
<dbReference type="InterPro" id="IPR012577">
    <property type="entry name" value="NIPSNAP"/>
</dbReference>
<comment type="caution">
    <text evidence="3">The sequence shown here is derived from an EMBL/GenBank/DDBJ whole genome shotgun (WGS) entry which is preliminary data.</text>
</comment>
<feature type="domain" description="NIPSNAP" evidence="2">
    <location>
        <begin position="274"/>
        <end position="320"/>
    </location>
</feature>
<evidence type="ECO:0000313" key="4">
    <source>
        <dbReference type="Proteomes" id="UP001286313"/>
    </source>
</evidence>
<feature type="domain" description="NIPSNAP" evidence="2">
    <location>
        <begin position="184"/>
        <end position="265"/>
    </location>
</feature>
<accession>A0AAE1FH17</accession>
<evidence type="ECO:0000256" key="1">
    <source>
        <dbReference type="ARBA" id="ARBA00005291"/>
    </source>
</evidence>
<name>A0AAE1FH17_PETCI</name>
<organism evidence="3 4">
    <name type="scientific">Petrolisthes cinctipes</name>
    <name type="common">Flat porcelain crab</name>
    <dbReference type="NCBI Taxonomy" id="88211"/>
    <lineage>
        <taxon>Eukaryota</taxon>
        <taxon>Metazoa</taxon>
        <taxon>Ecdysozoa</taxon>
        <taxon>Arthropoda</taxon>
        <taxon>Crustacea</taxon>
        <taxon>Multicrustacea</taxon>
        <taxon>Malacostraca</taxon>
        <taxon>Eumalacostraca</taxon>
        <taxon>Eucarida</taxon>
        <taxon>Decapoda</taxon>
        <taxon>Pleocyemata</taxon>
        <taxon>Anomura</taxon>
        <taxon>Galatheoidea</taxon>
        <taxon>Porcellanidae</taxon>
        <taxon>Petrolisthes</taxon>
    </lineage>
</organism>
<protein>
    <recommendedName>
        <fullName evidence="2">NIPSNAP domain-containing protein</fullName>
    </recommendedName>
</protein>
<dbReference type="GO" id="GO:0000423">
    <property type="term" value="P:mitophagy"/>
    <property type="evidence" value="ECO:0007669"/>
    <property type="project" value="UniProtKB-ARBA"/>
</dbReference>
<dbReference type="GO" id="GO:0005739">
    <property type="term" value="C:mitochondrion"/>
    <property type="evidence" value="ECO:0007669"/>
    <property type="project" value="TreeGrafter"/>
</dbReference>
<dbReference type="SUPFAM" id="SSF54909">
    <property type="entry name" value="Dimeric alpha+beta barrel"/>
    <property type="match status" value="3"/>
</dbReference>